<evidence type="ECO:0000313" key="3">
    <source>
        <dbReference type="Proteomes" id="UP000051952"/>
    </source>
</evidence>
<dbReference type="EMBL" id="CYKH01000109">
    <property type="protein sequence ID" value="CUE71453.1"/>
    <property type="molecule type" value="Genomic_DNA"/>
</dbReference>
<evidence type="ECO:0000256" key="1">
    <source>
        <dbReference type="SAM" id="MobiDB-lite"/>
    </source>
</evidence>
<evidence type="ECO:0000313" key="2">
    <source>
        <dbReference type="EMBL" id="CUE71453.1"/>
    </source>
</evidence>
<dbReference type="AlphaFoldDB" id="A0A0S4IIC8"/>
<reference evidence="3" key="1">
    <citation type="submission" date="2015-09" db="EMBL/GenBank/DDBJ databases">
        <authorList>
            <consortium name="Pathogen Informatics"/>
        </authorList>
    </citation>
    <scope>NUCLEOTIDE SEQUENCE [LARGE SCALE GENOMIC DNA]</scope>
    <source>
        <strain evidence="3">Lake Konstanz</strain>
    </source>
</reference>
<organism evidence="2 3">
    <name type="scientific">Bodo saltans</name>
    <name type="common">Flagellated protozoan</name>
    <dbReference type="NCBI Taxonomy" id="75058"/>
    <lineage>
        <taxon>Eukaryota</taxon>
        <taxon>Discoba</taxon>
        <taxon>Euglenozoa</taxon>
        <taxon>Kinetoplastea</taxon>
        <taxon>Metakinetoplastina</taxon>
        <taxon>Eubodonida</taxon>
        <taxon>Bodonidae</taxon>
        <taxon>Bodo</taxon>
    </lineage>
</organism>
<dbReference type="Proteomes" id="UP000051952">
    <property type="component" value="Unassembled WGS sequence"/>
</dbReference>
<keyword evidence="3" id="KW-1185">Reference proteome</keyword>
<proteinExistence type="predicted"/>
<name>A0A0S4IIC8_BODSA</name>
<feature type="region of interest" description="Disordered" evidence="1">
    <location>
        <begin position="26"/>
        <end position="49"/>
    </location>
</feature>
<sequence length="211" mass="23084">MSRHPKGTDHHCVRLGQLTYATRSNAARGGSTAAFTGEPASDPLSKPSAPYVASAGCAGGVAGLSLSSAAGSGRSSAGSLQHRRRECFQCLRSLQEAPEMVLLEHRRRQMLPAHPRHDRALLLLLRPSQEPFQWVECQLGLVRFLPVVGDRLPPLAAATVTSVLLQQQQQQLDEWESAMVIEMRLSTMVVRVFATIVMMREYSTGTMLHAQ</sequence>
<gene>
    <name evidence="2" type="ORF">BSAL_53275</name>
</gene>
<dbReference type="VEuPathDB" id="TriTrypDB:BSAL_53275"/>
<protein>
    <submittedName>
        <fullName evidence="2">Uncharacterized protein</fullName>
    </submittedName>
</protein>
<accession>A0A0S4IIC8</accession>